<organism evidence="2 3">
    <name type="scientific">Scrofimicrobium canadense</name>
    <dbReference type="NCBI Taxonomy" id="2652290"/>
    <lineage>
        <taxon>Bacteria</taxon>
        <taxon>Bacillati</taxon>
        <taxon>Actinomycetota</taxon>
        <taxon>Actinomycetes</taxon>
        <taxon>Actinomycetales</taxon>
        <taxon>Actinomycetaceae</taxon>
        <taxon>Scrofimicrobium</taxon>
    </lineage>
</organism>
<evidence type="ECO:0000259" key="1">
    <source>
        <dbReference type="Pfam" id="PF02698"/>
    </source>
</evidence>
<feature type="domain" description="DUF218" evidence="1">
    <location>
        <begin position="44"/>
        <end position="173"/>
    </location>
</feature>
<sequence>MVKRGRMRLWRIAVLICVGILVASLGLAQWVIWNPRIDRPGSADAILVLAYSDDRQQKGREVAAEGVSENLVVSQSRLVRRMQDPNEPKKFPSGAWFEECGKEYQDYTAHCIEPHPNTTAGEVAAFVELAKKHDWDSVVVVTERSHLTRALLDMERCFPGTVYGVASEPHTSWQHTVYRSFYEMGAFLKDWIVSPTCEVY</sequence>
<dbReference type="InterPro" id="IPR003848">
    <property type="entry name" value="DUF218"/>
</dbReference>
<accession>A0A6N7VTX8</accession>
<reference evidence="2 3" key="1">
    <citation type="submission" date="2019-08" db="EMBL/GenBank/DDBJ databases">
        <title>In-depth cultivation of the pig gut microbiome towards novel bacterial diversity and tailored functional studies.</title>
        <authorList>
            <person name="Wylensek D."/>
            <person name="Hitch T.C.A."/>
            <person name="Clavel T."/>
        </authorList>
    </citation>
    <scope>NUCLEOTIDE SEQUENCE [LARGE SCALE GENOMIC DNA]</scope>
    <source>
        <strain evidence="2 3">WB03_NA08</strain>
    </source>
</reference>
<evidence type="ECO:0000313" key="2">
    <source>
        <dbReference type="EMBL" id="MSS85224.1"/>
    </source>
</evidence>
<keyword evidence="3" id="KW-1185">Reference proteome</keyword>
<evidence type="ECO:0000313" key="3">
    <source>
        <dbReference type="Proteomes" id="UP000470875"/>
    </source>
</evidence>
<dbReference type="Pfam" id="PF02698">
    <property type="entry name" value="DUF218"/>
    <property type="match status" value="1"/>
</dbReference>
<dbReference type="AlphaFoldDB" id="A0A6N7VTX8"/>
<dbReference type="RefSeq" id="WP_154546284.1">
    <property type="nucleotide sequence ID" value="NZ_VULO01000013.1"/>
</dbReference>
<name>A0A6N7VTX8_9ACTO</name>
<protein>
    <recommendedName>
        <fullName evidence="1">DUF218 domain-containing protein</fullName>
    </recommendedName>
</protein>
<comment type="caution">
    <text evidence="2">The sequence shown here is derived from an EMBL/GenBank/DDBJ whole genome shotgun (WGS) entry which is preliminary data.</text>
</comment>
<dbReference type="EMBL" id="VULO01000013">
    <property type="protein sequence ID" value="MSS85224.1"/>
    <property type="molecule type" value="Genomic_DNA"/>
</dbReference>
<gene>
    <name evidence="2" type="ORF">FYJ24_10755</name>
</gene>
<proteinExistence type="predicted"/>
<dbReference type="Proteomes" id="UP000470875">
    <property type="component" value="Unassembled WGS sequence"/>
</dbReference>